<reference evidence="5" key="1">
    <citation type="submission" date="2022-11" db="UniProtKB">
        <authorList>
            <consortium name="WormBaseParasite"/>
        </authorList>
    </citation>
    <scope>IDENTIFICATION</scope>
</reference>
<dbReference type="Proteomes" id="UP000887565">
    <property type="component" value="Unplaced"/>
</dbReference>
<accession>A0A915JYW1</accession>
<evidence type="ECO:0000313" key="4">
    <source>
        <dbReference type="Proteomes" id="UP000887565"/>
    </source>
</evidence>
<dbReference type="PANTHER" id="PTHR10161">
    <property type="entry name" value="TARTRATE-RESISTANT ACID PHOSPHATASE TYPE 5"/>
    <property type="match status" value="1"/>
</dbReference>
<evidence type="ECO:0000259" key="3">
    <source>
        <dbReference type="Pfam" id="PF00149"/>
    </source>
</evidence>
<dbReference type="SUPFAM" id="SSF56300">
    <property type="entry name" value="Metallo-dependent phosphatases"/>
    <property type="match status" value="1"/>
</dbReference>
<evidence type="ECO:0000313" key="5">
    <source>
        <dbReference type="WBParaSite" id="nRc.2.0.1.t31562-RA"/>
    </source>
</evidence>
<keyword evidence="4" id="KW-1185">Reference proteome</keyword>
<dbReference type="InterPro" id="IPR029052">
    <property type="entry name" value="Metallo-depent_PP-like"/>
</dbReference>
<sequence>MIDTITLCGVEEDDAKVQPLEDLHPNITNRREALNWIESQLKLFSRSHYLFVVGHYPVVSAGFHGNNKCLKQYLSPLLFAYNVTAYISGHDHTLQHLKYFDHDSELHGKGFDANRNKTHFIISGMGAKRDVHEQSDLEMRPVKKLFFYPRNSRTSTLTRAFNKKKLLSKDKGGFVFCTSTRRDTKFEFFDAFGRNLYAFRASPRY</sequence>
<dbReference type="InterPro" id="IPR004843">
    <property type="entry name" value="Calcineurin-like_PHP"/>
</dbReference>
<dbReference type="Pfam" id="PF00149">
    <property type="entry name" value="Metallophos"/>
    <property type="match status" value="1"/>
</dbReference>
<dbReference type="Gene3D" id="3.60.21.10">
    <property type="match status" value="1"/>
</dbReference>
<proteinExistence type="predicted"/>
<evidence type="ECO:0000256" key="2">
    <source>
        <dbReference type="ARBA" id="ARBA00022801"/>
    </source>
</evidence>
<dbReference type="AlphaFoldDB" id="A0A915JYW1"/>
<name>A0A915JYW1_ROMCU</name>
<dbReference type="InterPro" id="IPR051558">
    <property type="entry name" value="Metallophosphoesterase_PAP"/>
</dbReference>
<dbReference type="GO" id="GO:0016787">
    <property type="term" value="F:hydrolase activity"/>
    <property type="evidence" value="ECO:0007669"/>
    <property type="project" value="UniProtKB-KW"/>
</dbReference>
<protein>
    <submittedName>
        <fullName evidence="5">Calcineurin-like phosphoesterase domain-containing protein</fullName>
    </submittedName>
</protein>
<organism evidence="4 5">
    <name type="scientific">Romanomermis culicivorax</name>
    <name type="common">Nematode worm</name>
    <dbReference type="NCBI Taxonomy" id="13658"/>
    <lineage>
        <taxon>Eukaryota</taxon>
        <taxon>Metazoa</taxon>
        <taxon>Ecdysozoa</taxon>
        <taxon>Nematoda</taxon>
        <taxon>Enoplea</taxon>
        <taxon>Dorylaimia</taxon>
        <taxon>Mermithida</taxon>
        <taxon>Mermithoidea</taxon>
        <taxon>Mermithidae</taxon>
        <taxon>Romanomermis</taxon>
    </lineage>
</organism>
<keyword evidence="1" id="KW-0732">Signal</keyword>
<dbReference type="PANTHER" id="PTHR10161:SF14">
    <property type="entry name" value="TARTRATE-RESISTANT ACID PHOSPHATASE TYPE 5"/>
    <property type="match status" value="1"/>
</dbReference>
<feature type="domain" description="Calcineurin-like phosphoesterase" evidence="3">
    <location>
        <begin position="30"/>
        <end position="93"/>
    </location>
</feature>
<dbReference type="WBParaSite" id="nRc.2.0.1.t31562-RA">
    <property type="protein sequence ID" value="nRc.2.0.1.t31562-RA"/>
    <property type="gene ID" value="nRc.2.0.1.g31562"/>
</dbReference>
<evidence type="ECO:0000256" key="1">
    <source>
        <dbReference type="ARBA" id="ARBA00022729"/>
    </source>
</evidence>
<keyword evidence="2" id="KW-0378">Hydrolase</keyword>